<dbReference type="Pfam" id="PF04338">
    <property type="entry name" value="DUF481"/>
    <property type="match status" value="1"/>
</dbReference>
<evidence type="ECO:0000256" key="1">
    <source>
        <dbReference type="SAM" id="SignalP"/>
    </source>
</evidence>
<evidence type="ECO:0000313" key="2">
    <source>
        <dbReference type="EMBL" id="BDY12838.1"/>
    </source>
</evidence>
<accession>A0ABN6WV29</accession>
<keyword evidence="1" id="KW-0732">Signal</keyword>
<dbReference type="EMBL" id="AP027370">
    <property type="protein sequence ID" value="BDY12838.1"/>
    <property type="molecule type" value="Genomic_DNA"/>
</dbReference>
<protein>
    <recommendedName>
        <fullName evidence="5">DUF481 domain-containing protein</fullName>
    </recommendedName>
</protein>
<evidence type="ECO:0008006" key="5">
    <source>
        <dbReference type="Google" id="ProtNLM"/>
    </source>
</evidence>
<evidence type="ECO:0000313" key="4">
    <source>
        <dbReference type="Proteomes" id="UP001321445"/>
    </source>
</evidence>
<feature type="chain" id="PRO_5045028754" description="DUF481 domain-containing protein" evidence="1">
    <location>
        <begin position="20"/>
        <end position="253"/>
    </location>
</feature>
<organism evidence="3 4">
    <name type="scientific">Hydrogenimonas cancrithermarum</name>
    <dbReference type="NCBI Taxonomy" id="2993563"/>
    <lineage>
        <taxon>Bacteria</taxon>
        <taxon>Pseudomonadati</taxon>
        <taxon>Campylobacterota</taxon>
        <taxon>Epsilonproteobacteria</taxon>
        <taxon>Campylobacterales</taxon>
        <taxon>Hydrogenimonadaceae</taxon>
        <taxon>Hydrogenimonas</taxon>
    </lineage>
</organism>
<gene>
    <name evidence="2" type="ORF">HCR_11500</name>
    <name evidence="3" type="ORF">HCR_12670</name>
</gene>
<keyword evidence="4" id="KW-1185">Reference proteome</keyword>
<dbReference type="InterPro" id="IPR007433">
    <property type="entry name" value="DUF481"/>
</dbReference>
<sequence>MIRHLLTALLCLFAAPLFAYVDISPIEIGEHPGTSGSLALSLSNQRGNTEKTEIGLDLDLRYDSNASYAIWALGGYNYTDTLGAQIENKGFAHLRYLYKISDPFYAEAYIQTESNKLREIENRSLAGAGVRYRFYDDRTYGRIYFGMGLLYERLRFSNPEIDPDEYNTRFSGYLHYSKNFSNKTEINAYLFYQPKIDAWEDYTVHSIAELQTPIFENFYLLLRLINNYDSTPPKNNDVKTYDVAQKVSLMWKF</sequence>
<name>A0ABN6WV29_9BACT</name>
<dbReference type="RefSeq" id="WP_286336002.1">
    <property type="nucleotide sequence ID" value="NZ_AP027370.1"/>
</dbReference>
<proteinExistence type="predicted"/>
<reference evidence="3 4" key="1">
    <citation type="submission" date="2023-03" db="EMBL/GenBank/DDBJ databases">
        <title>Description of Hydrogenimonas sp. ISO32.</title>
        <authorList>
            <person name="Mino S."/>
            <person name="Fukazawa S."/>
            <person name="Sawabe T."/>
        </authorList>
    </citation>
    <scope>NUCLEOTIDE SEQUENCE [LARGE SCALE GENOMIC DNA]</scope>
    <source>
        <strain evidence="3 4">ISO32</strain>
    </source>
</reference>
<dbReference type="EMBL" id="AP027370">
    <property type="protein sequence ID" value="BDY12955.1"/>
    <property type="molecule type" value="Genomic_DNA"/>
</dbReference>
<dbReference type="Proteomes" id="UP001321445">
    <property type="component" value="Chromosome"/>
</dbReference>
<evidence type="ECO:0000313" key="3">
    <source>
        <dbReference type="EMBL" id="BDY12955.1"/>
    </source>
</evidence>
<feature type="signal peptide" evidence="1">
    <location>
        <begin position="1"/>
        <end position="19"/>
    </location>
</feature>